<dbReference type="Pfam" id="PF01494">
    <property type="entry name" value="FAD_binding_3"/>
    <property type="match status" value="2"/>
</dbReference>
<evidence type="ECO:0000256" key="1">
    <source>
        <dbReference type="SAM" id="MobiDB-lite"/>
    </source>
</evidence>
<dbReference type="NCBIfam" id="NF005566">
    <property type="entry name" value="PRK07236.1"/>
    <property type="match status" value="1"/>
</dbReference>
<dbReference type="InterPro" id="IPR054707">
    <property type="entry name" value="DhpH_subs-bd"/>
</dbReference>
<dbReference type="EMBL" id="FXUL01000009">
    <property type="protein sequence ID" value="SMP63351.1"/>
    <property type="molecule type" value="Genomic_DNA"/>
</dbReference>
<feature type="domain" description="2,6-dihydroxypyridine 3-monooxygenase substrate binding" evidence="3">
    <location>
        <begin position="163"/>
        <end position="291"/>
    </location>
</feature>
<dbReference type="PANTHER" id="PTHR47469">
    <property type="entry name" value="MONOOXYGENASE-LIKE"/>
    <property type="match status" value="1"/>
</dbReference>
<comment type="caution">
    <text evidence="4">The sequence shown here is derived from an EMBL/GenBank/DDBJ whole genome shotgun (WGS) entry which is preliminary data.</text>
</comment>
<dbReference type="Pfam" id="PF22607">
    <property type="entry name" value="FAD_binding-like"/>
    <property type="match status" value="1"/>
</dbReference>
<feature type="region of interest" description="Disordered" evidence="1">
    <location>
        <begin position="370"/>
        <end position="405"/>
    </location>
</feature>
<dbReference type="InterPro" id="IPR053212">
    <property type="entry name" value="DHP_3-monooxygenase"/>
</dbReference>
<feature type="domain" description="FAD-binding" evidence="2">
    <location>
        <begin position="2"/>
        <end position="155"/>
    </location>
</feature>
<reference evidence="4 5" key="1">
    <citation type="submission" date="2017-05" db="EMBL/GenBank/DDBJ databases">
        <authorList>
            <person name="Varghese N."/>
            <person name="Submissions S."/>
        </authorList>
    </citation>
    <scope>NUCLEOTIDE SEQUENCE [LARGE SCALE GENOMIC DNA]</scope>
    <source>
        <strain evidence="4 5">DSM 26001</strain>
    </source>
</reference>
<dbReference type="InterPro" id="IPR036188">
    <property type="entry name" value="FAD/NAD-bd_sf"/>
</dbReference>
<proteinExistence type="predicted"/>
<accession>A0ABY1Q9W2</accession>
<evidence type="ECO:0000259" key="3">
    <source>
        <dbReference type="Pfam" id="PF22607"/>
    </source>
</evidence>
<dbReference type="Proteomes" id="UP001158049">
    <property type="component" value="Unassembled WGS sequence"/>
</dbReference>
<dbReference type="RefSeq" id="WP_283442734.1">
    <property type="nucleotide sequence ID" value="NZ_FXUL01000009.1"/>
</dbReference>
<dbReference type="PRINTS" id="PR00420">
    <property type="entry name" value="RNGMNOXGNASE"/>
</dbReference>
<dbReference type="InterPro" id="IPR002938">
    <property type="entry name" value="FAD-bd"/>
</dbReference>
<organism evidence="4 5">
    <name type="scientific">Noviherbaspirillum suwonense</name>
    <dbReference type="NCBI Taxonomy" id="1224511"/>
    <lineage>
        <taxon>Bacteria</taxon>
        <taxon>Pseudomonadati</taxon>
        <taxon>Pseudomonadota</taxon>
        <taxon>Betaproteobacteria</taxon>
        <taxon>Burkholderiales</taxon>
        <taxon>Oxalobacteraceae</taxon>
        <taxon>Noviherbaspirillum</taxon>
    </lineage>
</organism>
<dbReference type="PANTHER" id="PTHR47469:SF2">
    <property type="entry name" value="OS06G0597600 PROTEIN"/>
    <property type="match status" value="1"/>
</dbReference>
<dbReference type="SUPFAM" id="SSF54373">
    <property type="entry name" value="FAD-linked reductases, C-terminal domain"/>
    <property type="match status" value="1"/>
</dbReference>
<gene>
    <name evidence="4" type="ORF">SAMN06295970_10958</name>
</gene>
<sequence>MARVLVAGGSLGGLFAANILAREGHDVTVLEKAAGTLDGRGAGIVTHAPLLDGLRRAGIPVDDTLGVQVRSRVALNADGSVAAVNTLPQLLTSWGRLYHLLRQAMPPERYLHGVTARSVTQDGSGVHVQCADGSTFSGDMLVASDGLRSAVRAQFAPDAQPFYAGYVAWRGVCDEAALSRHALDTVFPHFAFGLPAGEQFLGYPVAGSGNTTAVGLRRFNFVWYRPAPQDGTLASLMTDDEGQTYPLGIPPNKVSHRHIADMRAAAAGLLAPQFAEIIAKTVQPFLQPIYDVSSEQIAFDRVVLMGDASFVARPHVGMGVTKAAQDAMALADCIARHGAGPDAAQAYQALRLQPGQAVVQRSRELGAYMQAQSGPEAASASRSADNVLRLTAVDPESASQGGQPR</sequence>
<protein>
    <submittedName>
        <fullName evidence="4">2-polyprenyl-6-methoxyphenol hydroxylase</fullName>
    </submittedName>
</protein>
<evidence type="ECO:0000259" key="2">
    <source>
        <dbReference type="Pfam" id="PF01494"/>
    </source>
</evidence>
<evidence type="ECO:0000313" key="4">
    <source>
        <dbReference type="EMBL" id="SMP63351.1"/>
    </source>
</evidence>
<evidence type="ECO:0000313" key="5">
    <source>
        <dbReference type="Proteomes" id="UP001158049"/>
    </source>
</evidence>
<feature type="domain" description="FAD-binding" evidence="2">
    <location>
        <begin position="294"/>
        <end position="362"/>
    </location>
</feature>
<dbReference type="Gene3D" id="3.50.50.60">
    <property type="entry name" value="FAD/NAD(P)-binding domain"/>
    <property type="match status" value="2"/>
</dbReference>
<keyword evidence="5" id="KW-1185">Reference proteome</keyword>
<name>A0ABY1Q9W2_9BURK</name>
<dbReference type="SUPFAM" id="SSF51905">
    <property type="entry name" value="FAD/NAD(P)-binding domain"/>
    <property type="match status" value="1"/>
</dbReference>